<keyword evidence="3" id="KW-0805">Transcription regulation</keyword>
<dbReference type="Pfam" id="PF00447">
    <property type="entry name" value="HSF_DNA-bind"/>
    <property type="match status" value="1"/>
</dbReference>
<dbReference type="EMBL" id="BRPK01000002">
    <property type="protein sequence ID" value="GLB34523.1"/>
    <property type="molecule type" value="Genomic_DNA"/>
</dbReference>
<dbReference type="FunFam" id="1.10.10.10:FF:000027">
    <property type="entry name" value="Heat shock transcription factor 1"/>
    <property type="match status" value="1"/>
</dbReference>
<evidence type="ECO:0000256" key="1">
    <source>
        <dbReference type="ARBA" id="ARBA00004123"/>
    </source>
</evidence>
<comment type="subcellular location">
    <subcellularLocation>
        <location evidence="1">Nucleus</location>
    </subcellularLocation>
</comment>
<evidence type="ECO:0000256" key="9">
    <source>
        <dbReference type="SAM" id="MobiDB-lite"/>
    </source>
</evidence>
<keyword evidence="5" id="KW-0804">Transcription</keyword>
<sequence length="668" mass="72669">MATGQVALARHRTPIPPQKSSRPVVPAFLQKLHEMVNDPNNADLIRWSEAGDSFYVLDHERFAREVLGRWFKHQNFASFVRQLNMYGFHKIPHLQQGVLRSDSDTEFWNFAHANFHRGQPDLLCLIQRKKQSSQPGDDAVMDLRESSNAGPTQANLANGQVVDIQSIVNGIAAIKRHQSAISSELNELKRSNQLLWQDAMDARAKHQKQQDTINRIVKFLAGVFGNRTSPHKEDVVDSMPSRAVVPRRRFLIEGARSGKVSIEDERDVSENGYNAMADKTALNHYPTIETPQSVPSPSASDRISPDEFLGTYHPPTSEAPYPPQQPAPSPTTSPSETTSSASHETSFPGARPYQPTNDAIERSVTPNRTMNMDFDPRIQVVLNQLTPTQIQQLLSSISHTMDPALSSDPSSSSQSQLTQYTPTADLFNQFINPSSPSPKHATPAPTDGLLSFDDHQDTMNNIQDGATLNVAKHWKAAEDIERDVSAMNTDIDTFIRGLGLDPQHLATTGSANSSPSTASLHLETEDARTDAAAPHSHSHPPPPMETGIHPEATALPATATGEGMFDFDSFLSAFGGTAGNPETAFSADGPGAEFNDLEHVSLDPRPQPPLPAAQPVPIPVDPVRAKRKSDAASELAAALPATTAAAAATTVVATDVPAPKPSKRRRNK</sequence>
<dbReference type="AlphaFoldDB" id="A0A9P3UIK4"/>
<comment type="similarity">
    <text evidence="2 8">Belongs to the HSF family.</text>
</comment>
<dbReference type="GO" id="GO:0005634">
    <property type="term" value="C:nucleus"/>
    <property type="evidence" value="ECO:0007669"/>
    <property type="project" value="UniProtKB-SubCell"/>
</dbReference>
<evidence type="ECO:0000259" key="10">
    <source>
        <dbReference type="PROSITE" id="PS00434"/>
    </source>
</evidence>
<evidence type="ECO:0000256" key="3">
    <source>
        <dbReference type="ARBA" id="ARBA00023015"/>
    </source>
</evidence>
<keyword evidence="11" id="KW-0346">Stress response</keyword>
<evidence type="ECO:0000256" key="6">
    <source>
        <dbReference type="ARBA" id="ARBA00023242"/>
    </source>
</evidence>
<evidence type="ECO:0000256" key="7">
    <source>
        <dbReference type="ARBA" id="ARBA00062171"/>
    </source>
</evidence>
<dbReference type="SMART" id="SM00415">
    <property type="entry name" value="HSF"/>
    <property type="match status" value="1"/>
</dbReference>
<name>A0A9P3UIK4_LYOSH</name>
<evidence type="ECO:0000256" key="5">
    <source>
        <dbReference type="ARBA" id="ARBA00023163"/>
    </source>
</evidence>
<feature type="domain" description="HSF-type DNA-binding" evidence="10">
    <location>
        <begin position="67"/>
        <end position="91"/>
    </location>
</feature>
<keyword evidence="12" id="KW-1185">Reference proteome</keyword>
<dbReference type="Proteomes" id="UP001063166">
    <property type="component" value="Unassembled WGS sequence"/>
</dbReference>
<proteinExistence type="inferred from homology"/>
<feature type="compositionally biased region" description="Pro residues" evidence="9">
    <location>
        <begin position="605"/>
        <end position="620"/>
    </location>
</feature>
<feature type="region of interest" description="Disordered" evidence="9">
    <location>
        <begin position="506"/>
        <end position="550"/>
    </location>
</feature>
<feature type="compositionally biased region" description="Pro residues" evidence="9">
    <location>
        <begin position="320"/>
        <end position="331"/>
    </location>
</feature>
<dbReference type="Gene3D" id="1.10.10.10">
    <property type="entry name" value="Winged helix-like DNA-binding domain superfamily/Winged helix DNA-binding domain"/>
    <property type="match status" value="1"/>
</dbReference>
<reference evidence="11" key="1">
    <citation type="submission" date="2022-07" db="EMBL/GenBank/DDBJ databases">
        <title>The genome of Lyophyllum shimeji provides insight into the initial evolution of ectomycorrhizal fungal genome.</title>
        <authorList>
            <person name="Kobayashi Y."/>
            <person name="Shibata T."/>
            <person name="Hirakawa H."/>
            <person name="Shigenobu S."/>
            <person name="Nishiyama T."/>
            <person name="Yamada A."/>
            <person name="Hasebe M."/>
            <person name="Kawaguchi M."/>
        </authorList>
    </citation>
    <scope>NUCLEOTIDE SEQUENCE</scope>
    <source>
        <strain evidence="11">AT787</strain>
    </source>
</reference>
<feature type="region of interest" description="Disordered" evidence="9">
    <location>
        <begin position="287"/>
        <end position="359"/>
    </location>
</feature>
<dbReference type="PROSITE" id="PS00434">
    <property type="entry name" value="HSF_DOMAIN"/>
    <property type="match status" value="1"/>
</dbReference>
<dbReference type="InterPro" id="IPR000232">
    <property type="entry name" value="HSF_DNA-bd"/>
</dbReference>
<feature type="compositionally biased region" description="Low complexity" evidence="9">
    <location>
        <begin position="332"/>
        <end position="346"/>
    </location>
</feature>
<feature type="region of interest" description="Disordered" evidence="9">
    <location>
        <begin position="1"/>
        <end position="22"/>
    </location>
</feature>
<dbReference type="PRINTS" id="PR00056">
    <property type="entry name" value="HSFDOMAIN"/>
</dbReference>
<dbReference type="PANTHER" id="PTHR10015">
    <property type="entry name" value="HEAT SHOCK TRANSCRIPTION FACTOR"/>
    <property type="match status" value="1"/>
</dbReference>
<dbReference type="InterPro" id="IPR036388">
    <property type="entry name" value="WH-like_DNA-bd_sf"/>
</dbReference>
<evidence type="ECO:0000256" key="2">
    <source>
        <dbReference type="ARBA" id="ARBA00006403"/>
    </source>
</evidence>
<dbReference type="GO" id="GO:0043565">
    <property type="term" value="F:sequence-specific DNA binding"/>
    <property type="evidence" value="ECO:0007669"/>
    <property type="project" value="InterPro"/>
</dbReference>
<keyword evidence="4" id="KW-0238">DNA-binding</keyword>
<dbReference type="GO" id="GO:0003700">
    <property type="term" value="F:DNA-binding transcription factor activity"/>
    <property type="evidence" value="ECO:0007669"/>
    <property type="project" value="InterPro"/>
</dbReference>
<evidence type="ECO:0000313" key="12">
    <source>
        <dbReference type="Proteomes" id="UP001063166"/>
    </source>
</evidence>
<keyword evidence="6" id="KW-0539">Nucleus</keyword>
<protein>
    <submittedName>
        <fullName evidence="11">Heat shock factor</fullName>
    </submittedName>
</protein>
<dbReference type="PANTHER" id="PTHR10015:SF427">
    <property type="entry name" value="HEAT SHOCK FACTOR PROTEIN"/>
    <property type="match status" value="1"/>
</dbReference>
<organism evidence="11 12">
    <name type="scientific">Lyophyllum shimeji</name>
    <name type="common">Hon-shimeji</name>
    <name type="synonym">Tricholoma shimeji</name>
    <dbReference type="NCBI Taxonomy" id="47721"/>
    <lineage>
        <taxon>Eukaryota</taxon>
        <taxon>Fungi</taxon>
        <taxon>Dikarya</taxon>
        <taxon>Basidiomycota</taxon>
        <taxon>Agaricomycotina</taxon>
        <taxon>Agaricomycetes</taxon>
        <taxon>Agaricomycetidae</taxon>
        <taxon>Agaricales</taxon>
        <taxon>Tricholomatineae</taxon>
        <taxon>Lyophyllaceae</taxon>
        <taxon>Lyophyllum</taxon>
    </lineage>
</organism>
<dbReference type="SUPFAM" id="SSF46785">
    <property type="entry name" value="Winged helix' DNA-binding domain"/>
    <property type="match status" value="1"/>
</dbReference>
<evidence type="ECO:0000256" key="8">
    <source>
        <dbReference type="RuleBase" id="RU004020"/>
    </source>
</evidence>
<feature type="compositionally biased region" description="Polar residues" evidence="9">
    <location>
        <begin position="289"/>
        <end position="301"/>
    </location>
</feature>
<comment type="subunit">
    <text evidence="7">Homotrimer. Homotrimerization increases the affinity of HSF1 to DNA. Interacts with transcriptional coregulator SSA1 on chromatin.</text>
</comment>
<dbReference type="InterPro" id="IPR036390">
    <property type="entry name" value="WH_DNA-bd_sf"/>
</dbReference>
<gene>
    <name evidence="11" type="primary">CTA8</name>
    <name evidence="11" type="ORF">LshimejAT787_0200880</name>
</gene>
<evidence type="ECO:0000256" key="4">
    <source>
        <dbReference type="ARBA" id="ARBA00023125"/>
    </source>
</evidence>
<evidence type="ECO:0000313" key="11">
    <source>
        <dbReference type="EMBL" id="GLB34523.1"/>
    </source>
</evidence>
<feature type="region of interest" description="Disordered" evidence="9">
    <location>
        <begin position="431"/>
        <end position="457"/>
    </location>
</feature>
<comment type="caution">
    <text evidence="11">The sequence shown here is derived from an EMBL/GenBank/DDBJ whole genome shotgun (WGS) entry which is preliminary data.</text>
</comment>
<accession>A0A9P3UIK4</accession>
<feature type="compositionally biased region" description="Polar residues" evidence="9">
    <location>
        <begin position="506"/>
        <end position="519"/>
    </location>
</feature>
<feature type="region of interest" description="Disordered" evidence="9">
    <location>
        <begin position="581"/>
        <end position="634"/>
    </location>
</feature>
<dbReference type="OrthoDB" id="60033at2759"/>